<keyword evidence="2" id="KW-1185">Reference proteome</keyword>
<dbReference type="AlphaFoldDB" id="A0A7V9Z1A8"/>
<proteinExistence type="predicted"/>
<dbReference type="Proteomes" id="UP000580891">
    <property type="component" value="Unassembled WGS sequence"/>
</dbReference>
<protein>
    <submittedName>
        <fullName evidence="1">Uncharacterized protein</fullName>
    </submittedName>
</protein>
<dbReference type="RefSeq" id="WP_246326862.1">
    <property type="nucleotide sequence ID" value="NZ_JACDUU010000006.1"/>
</dbReference>
<dbReference type="EMBL" id="JACDUU010000006">
    <property type="protein sequence ID" value="MBA2872267.1"/>
    <property type="molecule type" value="Genomic_DNA"/>
</dbReference>
<reference evidence="1 2" key="1">
    <citation type="submission" date="2020-07" db="EMBL/GenBank/DDBJ databases">
        <title>Genomic Encyclopedia of Type Strains, Phase IV (KMG-IV): sequencing the most valuable type-strain genomes for metagenomic binning, comparative biology and taxonomic classification.</title>
        <authorList>
            <person name="Goeker M."/>
        </authorList>
    </citation>
    <scope>NUCLEOTIDE SEQUENCE [LARGE SCALE GENOMIC DNA]</scope>
    <source>
        <strain evidence="1 2">DSM 25220</strain>
    </source>
</reference>
<comment type="caution">
    <text evidence="1">The sequence shown here is derived from an EMBL/GenBank/DDBJ whole genome shotgun (WGS) entry which is preliminary data.</text>
</comment>
<gene>
    <name evidence="1" type="ORF">HNQ85_002576</name>
</gene>
<sequence length="125" mass="14684">MDFTPPSVSLDIDNGIQLIQLKEANINWYSDKHYNKETKDILSLARKQKQVIVKSGQEVQILFDSEDFKVLDLRVWLWLKDKKIELKLGKNRYFYFPKEKGEYLLEVDLRTDSGSAQYVGNIVIK</sequence>
<name>A0A7V9Z1A8_9BACL</name>
<evidence type="ECO:0000313" key="2">
    <source>
        <dbReference type="Proteomes" id="UP000580891"/>
    </source>
</evidence>
<organism evidence="1 2">
    <name type="scientific">[Anoxybacillus] calidus</name>
    <dbReference type="NCBI Taxonomy" id="575178"/>
    <lineage>
        <taxon>Bacteria</taxon>
        <taxon>Bacillati</taxon>
        <taxon>Bacillota</taxon>
        <taxon>Bacilli</taxon>
        <taxon>Bacillales</taxon>
        <taxon>Anoxybacillaceae</taxon>
        <taxon>Paranoxybacillus</taxon>
    </lineage>
</organism>
<evidence type="ECO:0000313" key="1">
    <source>
        <dbReference type="EMBL" id="MBA2872267.1"/>
    </source>
</evidence>
<accession>A0A7V9Z1A8</accession>